<organism evidence="5">
    <name type="scientific">Attheya septentrionalis</name>
    <dbReference type="NCBI Taxonomy" id="420275"/>
    <lineage>
        <taxon>Eukaryota</taxon>
        <taxon>Sar</taxon>
        <taxon>Stramenopiles</taxon>
        <taxon>Ochrophyta</taxon>
        <taxon>Bacillariophyta</taxon>
        <taxon>Coscinodiscophyceae</taxon>
        <taxon>Chaetocerotophycidae</taxon>
        <taxon>Chaetocerotales</taxon>
        <taxon>Attheyaceae</taxon>
        <taxon>Attheya</taxon>
    </lineage>
</organism>
<evidence type="ECO:0000256" key="4">
    <source>
        <dbReference type="SAM" id="MobiDB-lite"/>
    </source>
</evidence>
<dbReference type="Gene3D" id="2.130.10.10">
    <property type="entry name" value="YVTN repeat-like/Quinoprotein amine dehydrogenase"/>
    <property type="match status" value="1"/>
</dbReference>
<keyword evidence="1" id="KW-0853">WD repeat</keyword>
<evidence type="ECO:0000313" key="5">
    <source>
        <dbReference type="EMBL" id="CAD9827448.1"/>
    </source>
</evidence>
<sequence length="496" mass="52506">MEEGSSPVSSEQDDQDDVLMSVSFNQDGGCLAVATANGFRICNVSPYQETFRRVLASSAASPAGGGAIGTVAMLFRCNLLCLTGGGAIRSLHTNANFYCPPNKVLIWDDHLGRCIGELSFRQCVLAVKLRRDRIAVALRDRVYVYNFSDLNVLDKIYTSDNPNGLLQISTEVSSSSAGAGSSSGSSANSSGMVLACPSVTPGQVRVELYGMRKTVLIDAHESNLAALALTADGSLLATASEKGTVIRLFDARRQNAPPIQEFRRGVERATVSSLAFHSQAWLACSSDRGTVHVFAITYAGTPTINNNNTTSKSWSKTLSSPGKYLLKKASGGGEGKIYSSVAQVRGVPHPMVCAFVPDSVADSTTPTLAVAGMDELGNGVLLLSELASDGGEPKRVGYHRFFKKSGSAALAAAAQKSKKKPHQHSSASPQELYVQDTATYIAHGFDNIIVREEEDEIGFVSVEKTDPKSAAPSTVPSSPTKSDEPGNVRGQEISAE</sequence>
<evidence type="ECO:0000256" key="1">
    <source>
        <dbReference type="ARBA" id="ARBA00022574"/>
    </source>
</evidence>
<protein>
    <recommendedName>
        <fullName evidence="6">Autophagy-related protein 18</fullName>
    </recommendedName>
</protein>
<name>A0A7S2UQV0_9STRA</name>
<feature type="compositionally biased region" description="Low complexity" evidence="4">
    <location>
        <begin position="468"/>
        <end position="480"/>
    </location>
</feature>
<gene>
    <name evidence="5" type="ORF">ASEP1449_LOCUS19282</name>
</gene>
<comment type="similarity">
    <text evidence="3">Belongs to the WD repeat PROPPIN family.</text>
</comment>
<evidence type="ECO:0000256" key="3">
    <source>
        <dbReference type="ARBA" id="ARBA00025740"/>
    </source>
</evidence>
<dbReference type="EMBL" id="HBHQ01028439">
    <property type="protein sequence ID" value="CAD9827448.1"/>
    <property type="molecule type" value="Transcribed_RNA"/>
</dbReference>
<dbReference type="InterPro" id="IPR036322">
    <property type="entry name" value="WD40_repeat_dom_sf"/>
</dbReference>
<dbReference type="SMART" id="SM00320">
    <property type="entry name" value="WD40"/>
    <property type="match status" value="4"/>
</dbReference>
<evidence type="ECO:0000256" key="2">
    <source>
        <dbReference type="ARBA" id="ARBA00022737"/>
    </source>
</evidence>
<dbReference type="PANTHER" id="PTHR11227">
    <property type="entry name" value="WD-REPEAT PROTEIN INTERACTING WITH PHOSPHOINOSIDES WIPI -RELATED"/>
    <property type="match status" value="1"/>
</dbReference>
<accession>A0A7S2UQV0</accession>
<dbReference type="InterPro" id="IPR015943">
    <property type="entry name" value="WD40/YVTN_repeat-like_dom_sf"/>
</dbReference>
<dbReference type="Pfam" id="PF21032">
    <property type="entry name" value="PROPPIN"/>
    <property type="match status" value="1"/>
</dbReference>
<evidence type="ECO:0008006" key="6">
    <source>
        <dbReference type="Google" id="ProtNLM"/>
    </source>
</evidence>
<dbReference type="AlphaFoldDB" id="A0A7S2UQV0"/>
<dbReference type="SUPFAM" id="SSF50978">
    <property type="entry name" value="WD40 repeat-like"/>
    <property type="match status" value="1"/>
</dbReference>
<dbReference type="InterPro" id="IPR001680">
    <property type="entry name" value="WD40_rpt"/>
</dbReference>
<dbReference type="InterPro" id="IPR048720">
    <property type="entry name" value="PROPPIN"/>
</dbReference>
<dbReference type="GO" id="GO:0005737">
    <property type="term" value="C:cytoplasm"/>
    <property type="evidence" value="ECO:0007669"/>
    <property type="project" value="UniProtKB-ARBA"/>
</dbReference>
<proteinExistence type="inferred from homology"/>
<feature type="region of interest" description="Disordered" evidence="4">
    <location>
        <begin position="461"/>
        <end position="496"/>
    </location>
</feature>
<keyword evidence="2" id="KW-0677">Repeat</keyword>
<reference evidence="5" key="1">
    <citation type="submission" date="2021-01" db="EMBL/GenBank/DDBJ databases">
        <authorList>
            <person name="Corre E."/>
            <person name="Pelletier E."/>
            <person name="Niang G."/>
            <person name="Scheremetjew M."/>
            <person name="Finn R."/>
            <person name="Kale V."/>
            <person name="Holt S."/>
            <person name="Cochrane G."/>
            <person name="Meng A."/>
            <person name="Brown T."/>
            <person name="Cohen L."/>
        </authorList>
    </citation>
    <scope>NUCLEOTIDE SEQUENCE</scope>
    <source>
        <strain evidence="5">CCMP2084</strain>
    </source>
</reference>